<evidence type="ECO:0000313" key="2">
    <source>
        <dbReference type="EMBL" id="MFB9072102.1"/>
    </source>
</evidence>
<dbReference type="EMBL" id="JBHMFI010000001">
    <property type="protein sequence ID" value="MFB9072102.1"/>
    <property type="molecule type" value="Genomic_DNA"/>
</dbReference>
<protein>
    <submittedName>
        <fullName evidence="2">Uncharacterized protein</fullName>
    </submittedName>
</protein>
<proteinExistence type="predicted"/>
<keyword evidence="3" id="KW-1185">Reference proteome</keyword>
<evidence type="ECO:0000313" key="3">
    <source>
        <dbReference type="Proteomes" id="UP001589575"/>
    </source>
</evidence>
<dbReference type="Proteomes" id="UP001589575">
    <property type="component" value="Unassembled WGS sequence"/>
</dbReference>
<accession>A0ABV5FZK6</accession>
<organism evidence="2 3">
    <name type="scientific">Citricoccus parietis</name>
    <dbReference type="NCBI Taxonomy" id="592307"/>
    <lineage>
        <taxon>Bacteria</taxon>
        <taxon>Bacillati</taxon>
        <taxon>Actinomycetota</taxon>
        <taxon>Actinomycetes</taxon>
        <taxon>Micrococcales</taxon>
        <taxon>Micrococcaceae</taxon>
        <taxon>Citricoccus</taxon>
    </lineage>
</organism>
<comment type="caution">
    <text evidence="2">The sequence shown here is derived from an EMBL/GenBank/DDBJ whole genome shotgun (WGS) entry which is preliminary data.</text>
</comment>
<name>A0ABV5FZK6_9MICC</name>
<feature type="region of interest" description="Disordered" evidence="1">
    <location>
        <begin position="122"/>
        <end position="160"/>
    </location>
</feature>
<feature type="compositionally biased region" description="Low complexity" evidence="1">
    <location>
        <begin position="141"/>
        <end position="151"/>
    </location>
</feature>
<evidence type="ECO:0000256" key="1">
    <source>
        <dbReference type="SAM" id="MobiDB-lite"/>
    </source>
</evidence>
<feature type="region of interest" description="Disordered" evidence="1">
    <location>
        <begin position="1"/>
        <end position="86"/>
    </location>
</feature>
<feature type="compositionally biased region" description="Basic and acidic residues" evidence="1">
    <location>
        <begin position="8"/>
        <end position="21"/>
    </location>
</feature>
<sequence>MSALAPGGRHDGAGEDQRADGGGHGQVVDHLGHRQSPTGQGPGVGELVHGQDARPGGGQHQGDRADDAGHGPQPHRRGGAPLSGWGRFHSIHSLAGGSCRWRPGAEVPRAARCNAVALQSGALAGQRPLVPESFDPPSGPLVPSSPSIPSVPSVPLPVPP</sequence>
<reference evidence="2 3" key="1">
    <citation type="submission" date="2024-09" db="EMBL/GenBank/DDBJ databases">
        <authorList>
            <person name="Sun Q."/>
            <person name="Mori K."/>
        </authorList>
    </citation>
    <scope>NUCLEOTIDE SEQUENCE [LARGE SCALE GENOMIC DNA]</scope>
    <source>
        <strain evidence="2 3">CCM 7609</strain>
    </source>
</reference>
<gene>
    <name evidence="2" type="ORF">ACFFX0_13165</name>
</gene>